<comment type="caution">
    <text evidence="3">The sequence shown here is derived from an EMBL/GenBank/DDBJ whole genome shotgun (WGS) entry which is preliminary data.</text>
</comment>
<protein>
    <recommendedName>
        <fullName evidence="2">AMP-dependent synthetase/ligase domain-containing protein</fullName>
    </recommendedName>
</protein>
<dbReference type="Gene3D" id="3.30.300.30">
    <property type="match status" value="1"/>
</dbReference>
<dbReference type="GO" id="GO:0016874">
    <property type="term" value="F:ligase activity"/>
    <property type="evidence" value="ECO:0007669"/>
    <property type="project" value="UniProtKB-KW"/>
</dbReference>
<dbReference type="SUPFAM" id="SSF56801">
    <property type="entry name" value="Acetyl-CoA synthetase-like"/>
    <property type="match status" value="1"/>
</dbReference>
<name>A0A2G1QI81_9HYPH</name>
<sequence length="504" mass="52190">MRFLFDAIERQAAARPGGIALSDDNGALTWRDLRDRLADAARWMEDKGPTIGLAAPNGLDYVIAMLAAAHRGRTLVPLPLFFSDDQLGRIVIDAGIDAIVTTESHRARAARFGVPAHALSHDGAGGTCPAPCDDFRLVIYTSGSTGTPKGVVHSTRQIEAVTRGLASASGGSAADSYLSVLPLPMLLETICAVFLPILCGARAHFATAFASRVAAGDGRGLAPLLASRRPTAIVLVPQLLRSLVGELQALGLTPPASLRFVAVGGAAVPAPVLEAAERMGIPVFEGYGLSECCSVVAMNRPGARRTGTAGQPLDGVSIAIDEGEIVVSSAGVMAGYLGGTAAGPAWRTGDLGSIDADGFLTVHGRKDNLIVTSFGRNISPEWIEAALMADPRIALAAVTGGDGAALDALLIVSPQGEAWIADGSMDAMRAAVTSLCRDLPDFAIPVRIAALSLADAARAGLLTSNGRIVRARVRDFLARNHSPLAAEQAGDISPASERCHHDFL</sequence>
<keyword evidence="1" id="KW-0436">Ligase</keyword>
<accession>A0A2G1QI81</accession>
<dbReference type="Proteomes" id="UP000221168">
    <property type="component" value="Unassembled WGS sequence"/>
</dbReference>
<dbReference type="InterPro" id="IPR020845">
    <property type="entry name" value="AMP-binding_CS"/>
</dbReference>
<evidence type="ECO:0000313" key="3">
    <source>
        <dbReference type="EMBL" id="PHP65226.1"/>
    </source>
</evidence>
<dbReference type="PROSITE" id="PS00455">
    <property type="entry name" value="AMP_BINDING"/>
    <property type="match status" value="1"/>
</dbReference>
<dbReference type="InterPro" id="IPR042099">
    <property type="entry name" value="ANL_N_sf"/>
</dbReference>
<evidence type="ECO:0000259" key="2">
    <source>
        <dbReference type="Pfam" id="PF00501"/>
    </source>
</evidence>
<dbReference type="InterPro" id="IPR050237">
    <property type="entry name" value="ATP-dep_AMP-bd_enzyme"/>
</dbReference>
<dbReference type="PANTHER" id="PTHR43767:SF8">
    <property type="entry name" value="LONG-CHAIN-FATTY-ACID--COA LIGASE"/>
    <property type="match status" value="1"/>
</dbReference>
<dbReference type="InterPro" id="IPR000873">
    <property type="entry name" value="AMP-dep_synth/lig_dom"/>
</dbReference>
<proteinExistence type="predicted"/>
<dbReference type="OrthoDB" id="9803968at2"/>
<evidence type="ECO:0000256" key="1">
    <source>
        <dbReference type="ARBA" id="ARBA00022598"/>
    </source>
</evidence>
<dbReference type="Gene3D" id="3.40.50.12780">
    <property type="entry name" value="N-terminal domain of ligase-like"/>
    <property type="match status" value="1"/>
</dbReference>
<organism evidence="3 4">
    <name type="scientific">Zhengella mangrovi</name>
    <dbReference type="NCBI Taxonomy" id="1982044"/>
    <lineage>
        <taxon>Bacteria</taxon>
        <taxon>Pseudomonadati</taxon>
        <taxon>Pseudomonadota</taxon>
        <taxon>Alphaproteobacteria</taxon>
        <taxon>Hyphomicrobiales</taxon>
        <taxon>Notoacmeibacteraceae</taxon>
        <taxon>Zhengella</taxon>
    </lineage>
</organism>
<keyword evidence="4" id="KW-1185">Reference proteome</keyword>
<dbReference type="PANTHER" id="PTHR43767">
    <property type="entry name" value="LONG-CHAIN-FATTY-ACID--COA LIGASE"/>
    <property type="match status" value="1"/>
</dbReference>
<gene>
    <name evidence="3" type="ORF">CSC94_20150</name>
</gene>
<dbReference type="RefSeq" id="WP_099308184.1">
    <property type="nucleotide sequence ID" value="NZ_PDVP01000017.1"/>
</dbReference>
<dbReference type="AlphaFoldDB" id="A0A2G1QI81"/>
<dbReference type="Pfam" id="PF00501">
    <property type="entry name" value="AMP-binding"/>
    <property type="match status" value="1"/>
</dbReference>
<evidence type="ECO:0000313" key="4">
    <source>
        <dbReference type="Proteomes" id="UP000221168"/>
    </source>
</evidence>
<feature type="domain" description="AMP-dependent synthetase/ligase" evidence="2">
    <location>
        <begin position="9"/>
        <end position="337"/>
    </location>
</feature>
<dbReference type="InterPro" id="IPR045851">
    <property type="entry name" value="AMP-bd_C_sf"/>
</dbReference>
<reference evidence="3 4" key="1">
    <citation type="submission" date="2017-10" db="EMBL/GenBank/DDBJ databases">
        <title>Sedimentibacterium mangrovi gen. nov., sp. nov., a novel member of family Phyllobacteriacea isolated from mangrove sediment.</title>
        <authorList>
            <person name="Liao H."/>
            <person name="Tian Y."/>
        </authorList>
    </citation>
    <scope>NUCLEOTIDE SEQUENCE [LARGE SCALE GENOMIC DNA]</scope>
    <source>
        <strain evidence="3 4">X9-2-2</strain>
    </source>
</reference>
<dbReference type="EMBL" id="PDVP01000017">
    <property type="protein sequence ID" value="PHP65226.1"/>
    <property type="molecule type" value="Genomic_DNA"/>
</dbReference>